<keyword evidence="1" id="KW-1133">Transmembrane helix</keyword>
<keyword evidence="1" id="KW-0472">Membrane</keyword>
<name>A0ABU1VC51_9BURK</name>
<proteinExistence type="predicted"/>
<organism evidence="2 3">
    <name type="scientific">Hydrogenophaga laconesensis</name>
    <dbReference type="NCBI Taxonomy" id="1805971"/>
    <lineage>
        <taxon>Bacteria</taxon>
        <taxon>Pseudomonadati</taxon>
        <taxon>Pseudomonadota</taxon>
        <taxon>Betaproteobacteria</taxon>
        <taxon>Burkholderiales</taxon>
        <taxon>Comamonadaceae</taxon>
        <taxon>Hydrogenophaga</taxon>
    </lineage>
</organism>
<evidence type="ECO:0000256" key="1">
    <source>
        <dbReference type="SAM" id="Phobius"/>
    </source>
</evidence>
<dbReference type="RefSeq" id="WP_204734060.1">
    <property type="nucleotide sequence ID" value="NZ_JAVDWE010000007.1"/>
</dbReference>
<reference evidence="2 3" key="1">
    <citation type="submission" date="2023-07" db="EMBL/GenBank/DDBJ databases">
        <title>Sorghum-associated microbial communities from plants grown in Nebraska, USA.</title>
        <authorList>
            <person name="Schachtman D."/>
        </authorList>
    </citation>
    <scope>NUCLEOTIDE SEQUENCE [LARGE SCALE GENOMIC DNA]</scope>
    <source>
        <strain evidence="2 3">BE240</strain>
    </source>
</reference>
<comment type="caution">
    <text evidence="2">The sequence shown here is derived from an EMBL/GenBank/DDBJ whole genome shotgun (WGS) entry which is preliminary data.</text>
</comment>
<sequence>MHLCLSLCELERIKRWHVAHRLDHPLEHQLWDGMLTFWVMGWVGCVPAFFAQALWLVPLCGAGIMAPTLYVRWRRKVHNAHRLRCDWLGPED</sequence>
<protein>
    <submittedName>
        <fullName evidence="2">Uncharacterized protein</fullName>
    </submittedName>
</protein>
<keyword evidence="1" id="KW-0812">Transmembrane</keyword>
<accession>A0ABU1VC51</accession>
<dbReference type="EMBL" id="JAVDWE010000007">
    <property type="protein sequence ID" value="MDR7095039.1"/>
    <property type="molecule type" value="Genomic_DNA"/>
</dbReference>
<gene>
    <name evidence="2" type="ORF">J2X09_002783</name>
</gene>
<evidence type="ECO:0000313" key="2">
    <source>
        <dbReference type="EMBL" id="MDR7095039.1"/>
    </source>
</evidence>
<keyword evidence="3" id="KW-1185">Reference proteome</keyword>
<feature type="transmembrane region" description="Helical" evidence="1">
    <location>
        <begin position="55"/>
        <end position="73"/>
    </location>
</feature>
<dbReference type="Proteomes" id="UP001265550">
    <property type="component" value="Unassembled WGS sequence"/>
</dbReference>
<evidence type="ECO:0000313" key="3">
    <source>
        <dbReference type="Proteomes" id="UP001265550"/>
    </source>
</evidence>